<name>A0A1B1BQG1_9MICO</name>
<evidence type="ECO:0000256" key="2">
    <source>
        <dbReference type="SAM" id="Phobius"/>
    </source>
</evidence>
<dbReference type="PATRIC" id="fig|670052.7.peg.3959"/>
<dbReference type="InterPro" id="IPR021454">
    <property type="entry name" value="DUF3105"/>
</dbReference>
<dbReference type="EMBL" id="CP016283">
    <property type="protein sequence ID" value="ANP74765.1"/>
    <property type="molecule type" value="Genomic_DNA"/>
</dbReference>
<dbReference type="Pfam" id="PF11303">
    <property type="entry name" value="DUF3105"/>
    <property type="match status" value="1"/>
</dbReference>
<keyword evidence="2" id="KW-0812">Transmembrane</keyword>
<protein>
    <recommendedName>
        <fullName evidence="5">DUF3105 domain-containing protein</fullName>
    </recommendedName>
</protein>
<keyword evidence="2" id="KW-0472">Membrane</keyword>
<dbReference type="AlphaFoldDB" id="A0A1B1BQG1"/>
<organism evidence="3 4">
    <name type="scientific">Cryobacterium arcticum</name>
    <dbReference type="NCBI Taxonomy" id="670052"/>
    <lineage>
        <taxon>Bacteria</taxon>
        <taxon>Bacillati</taxon>
        <taxon>Actinomycetota</taxon>
        <taxon>Actinomycetes</taxon>
        <taxon>Micrococcales</taxon>
        <taxon>Microbacteriaceae</taxon>
        <taxon>Cryobacterium</taxon>
    </lineage>
</organism>
<accession>A0A1B1BQG1</accession>
<dbReference type="KEGG" id="cart:PA27867_3851"/>
<sequence>MQLNSARNAGRQAIVEAARGQIKKDERRRKILVFGSGAVLVAAVLATVGVVVFGSPQAESDDNSAAGSTIEGVESFSGLSREHVLSTVAFPELPPVGGDHSEDLTNCGVYTQPVDTWRAVHSLEHGAVWVTYRSDLPASELEVLASNAAANSYEILSPYPDLPAPIIATAWGKQLQIKSASDPRLGEFLSTYLQGPQTPEPGAPCSGGIQG</sequence>
<evidence type="ECO:0008006" key="5">
    <source>
        <dbReference type="Google" id="ProtNLM"/>
    </source>
</evidence>
<keyword evidence="4" id="KW-1185">Reference proteome</keyword>
<geneLocation type="plasmid" evidence="4">
    <name>pp27867_1</name>
</geneLocation>
<dbReference type="Proteomes" id="UP000092582">
    <property type="component" value="Plasmid pP27867_1"/>
</dbReference>
<evidence type="ECO:0000313" key="3">
    <source>
        <dbReference type="EMBL" id="ANP74765.1"/>
    </source>
</evidence>
<dbReference type="RefSeq" id="WP_167550886.1">
    <property type="nucleotide sequence ID" value="NZ_CP016283.1"/>
</dbReference>
<feature type="transmembrane region" description="Helical" evidence="2">
    <location>
        <begin position="31"/>
        <end position="54"/>
    </location>
</feature>
<feature type="region of interest" description="Disordered" evidence="1">
    <location>
        <begin position="192"/>
        <end position="211"/>
    </location>
</feature>
<evidence type="ECO:0000256" key="1">
    <source>
        <dbReference type="SAM" id="MobiDB-lite"/>
    </source>
</evidence>
<keyword evidence="3" id="KW-0614">Plasmid</keyword>
<keyword evidence="2" id="KW-1133">Transmembrane helix</keyword>
<reference evidence="3 4" key="1">
    <citation type="submission" date="2016-06" db="EMBL/GenBank/DDBJ databases">
        <title>Genome sequencing of Cryobacterium arcticum PAMC 27867.</title>
        <authorList>
            <person name="Lee J."/>
            <person name="Kim O.-S."/>
        </authorList>
    </citation>
    <scope>NUCLEOTIDE SEQUENCE [LARGE SCALE GENOMIC DNA]</scope>
    <source>
        <strain evidence="3 4">PAMC 27867</strain>
        <plasmid evidence="4">pp27867_1</plasmid>
    </source>
</reference>
<proteinExistence type="predicted"/>
<evidence type="ECO:0000313" key="4">
    <source>
        <dbReference type="Proteomes" id="UP000092582"/>
    </source>
</evidence>
<gene>
    <name evidence="3" type="ORF">PA27867_3851</name>
</gene>